<accession>A0ACB5RAS5</accession>
<evidence type="ECO:0000313" key="1">
    <source>
        <dbReference type="EMBL" id="GKX66103.1"/>
    </source>
</evidence>
<reference evidence="1" key="1">
    <citation type="journal article" date="2025" name="Int. J. Syst. Evol. Microbiol.">
        <title>Inconstantimicrobium mannanitabidum sp. nov., a novel member of the family Clostridiaceae isolated from anoxic soil under the treatment of reductive soil disinfestation.</title>
        <authorList>
            <person name="Ueki A."/>
            <person name="Tonouchi A."/>
            <person name="Honma S."/>
            <person name="Kaku N."/>
            <person name="Ueki K."/>
        </authorList>
    </citation>
    <scope>NUCLEOTIDE SEQUENCE</scope>
    <source>
        <strain evidence="1">TW13</strain>
    </source>
</reference>
<gene>
    <name evidence="1" type="ORF">rsdtw13_13610</name>
</gene>
<comment type="caution">
    <text evidence="1">The sequence shown here is derived from an EMBL/GenBank/DDBJ whole genome shotgun (WGS) entry which is preliminary data.</text>
</comment>
<proteinExistence type="predicted"/>
<organism evidence="1 2">
    <name type="scientific">Inconstantimicrobium mannanitabidum</name>
    <dbReference type="NCBI Taxonomy" id="1604901"/>
    <lineage>
        <taxon>Bacteria</taxon>
        <taxon>Bacillati</taxon>
        <taxon>Bacillota</taxon>
        <taxon>Clostridia</taxon>
        <taxon>Eubacteriales</taxon>
        <taxon>Clostridiaceae</taxon>
        <taxon>Inconstantimicrobium</taxon>
    </lineage>
</organism>
<name>A0ACB5RAS5_9CLOT</name>
<keyword evidence="2" id="KW-1185">Reference proteome</keyword>
<evidence type="ECO:0000313" key="2">
    <source>
        <dbReference type="Proteomes" id="UP001058074"/>
    </source>
</evidence>
<dbReference type="Proteomes" id="UP001058074">
    <property type="component" value="Unassembled WGS sequence"/>
</dbReference>
<sequence>MRYKELDTLKGIGILLVLLGHSFIVYPINVIDHNQTSQLIHAYIYSFHMPLFFIISGFLYNVARTKQQSYKDFAVNKAKRLLIPYFFITIVDMIPRMLLPALVNQKTDFVDAIEKIVISGGFIWFIYTLFFVFMIFHLIKGIFNLSYGKYVFLAVLIMLDLFKDNIPHIELFTMNKVIFYLIFFSIGYIIKDNYDMIKNVLSKNVIVILAAIIFLLTAFRYDTNEVLSIIIPFLGIYIAWFICLKLKEGKISKFLQECGQFSLQIYVLEGFFLVGCRVILIKIFKLSNDFMIISSMFILQIALEYLFIKYFTNKIPIISFLLGNKYVKKDKEQQV</sequence>
<protein>
    <submittedName>
        <fullName evidence="1">O-acetyltransferase</fullName>
    </submittedName>
</protein>
<dbReference type="EMBL" id="BROD01000001">
    <property type="protein sequence ID" value="GKX66103.1"/>
    <property type="molecule type" value="Genomic_DNA"/>
</dbReference>